<accession>A0A151Z6Q4</accession>
<dbReference type="EMBL" id="LODT01000039">
    <property type="protein sequence ID" value="KYQ89646.1"/>
    <property type="molecule type" value="Genomic_DNA"/>
</dbReference>
<feature type="transmembrane region" description="Helical" evidence="6">
    <location>
        <begin position="30"/>
        <end position="51"/>
    </location>
</feature>
<comment type="caution">
    <text evidence="7">The sequence shown here is derived from an EMBL/GenBank/DDBJ whole genome shotgun (WGS) entry which is preliminary data.</text>
</comment>
<dbReference type="PANTHER" id="PTHR10383:SF9">
    <property type="entry name" value="SERINE INCORPORATOR, ISOFORM F"/>
    <property type="match status" value="1"/>
</dbReference>
<reference evidence="7 8" key="1">
    <citation type="submission" date="2015-12" db="EMBL/GenBank/DDBJ databases">
        <title>Dictyostelia acquired genes for synthesis and detection of signals that induce cell-type specialization by lateral gene transfer from prokaryotes.</title>
        <authorList>
            <person name="Gloeckner G."/>
            <person name="Schaap P."/>
        </authorList>
    </citation>
    <scope>NUCLEOTIDE SEQUENCE [LARGE SCALE GENOMIC DNA]</scope>
    <source>
        <strain evidence="7 8">TK</strain>
    </source>
</reference>
<feature type="transmembrane region" description="Helical" evidence="6">
    <location>
        <begin position="71"/>
        <end position="96"/>
    </location>
</feature>
<feature type="transmembrane region" description="Helical" evidence="6">
    <location>
        <begin position="244"/>
        <end position="263"/>
    </location>
</feature>
<gene>
    <name evidence="7" type="ORF">DLAC_09612</name>
</gene>
<evidence type="ECO:0000256" key="6">
    <source>
        <dbReference type="SAM" id="Phobius"/>
    </source>
</evidence>
<evidence type="ECO:0000256" key="5">
    <source>
        <dbReference type="ARBA" id="ARBA00023136"/>
    </source>
</evidence>
<dbReference type="Pfam" id="PF03348">
    <property type="entry name" value="Serinc"/>
    <property type="match status" value="1"/>
</dbReference>
<feature type="transmembrane region" description="Helical" evidence="6">
    <location>
        <begin position="134"/>
        <end position="160"/>
    </location>
</feature>
<proteinExistence type="inferred from homology"/>
<evidence type="ECO:0000256" key="1">
    <source>
        <dbReference type="ARBA" id="ARBA00004141"/>
    </source>
</evidence>
<feature type="transmembrane region" description="Helical" evidence="6">
    <location>
        <begin position="181"/>
        <end position="206"/>
    </location>
</feature>
<feature type="transmembrane region" description="Helical" evidence="6">
    <location>
        <begin position="212"/>
        <end position="232"/>
    </location>
</feature>
<dbReference type="AlphaFoldDB" id="A0A151Z6Q4"/>
<dbReference type="GO" id="GO:0016020">
    <property type="term" value="C:membrane"/>
    <property type="evidence" value="ECO:0007669"/>
    <property type="project" value="UniProtKB-SubCell"/>
</dbReference>
<dbReference type="PANTHER" id="PTHR10383">
    <property type="entry name" value="SERINE INCORPORATOR"/>
    <property type="match status" value="1"/>
</dbReference>
<dbReference type="STRING" id="361077.A0A151Z6Q4"/>
<feature type="transmembrane region" description="Helical" evidence="6">
    <location>
        <begin position="283"/>
        <end position="301"/>
    </location>
</feature>
<feature type="transmembrane region" description="Helical" evidence="6">
    <location>
        <begin position="108"/>
        <end position="128"/>
    </location>
</feature>
<protein>
    <recommendedName>
        <fullName evidence="9">TMS membrane protein</fullName>
    </recommendedName>
</protein>
<keyword evidence="4 6" id="KW-1133">Transmembrane helix</keyword>
<dbReference type="InParanoid" id="A0A151Z6Q4"/>
<evidence type="ECO:0000256" key="2">
    <source>
        <dbReference type="ARBA" id="ARBA00006665"/>
    </source>
</evidence>
<name>A0A151Z6Q4_TIELA</name>
<evidence type="ECO:0008006" key="9">
    <source>
        <dbReference type="Google" id="ProtNLM"/>
    </source>
</evidence>
<sequence>MSSYLTSTPTSCCPGTCCGLDVRKSTVTRIIYVFFFLLLAVLAYVFSYFSFDWLNNIDILKICSQNNECYGALVVFRISFGLALYHVLLALILIGVKSSGDGRAKIQDGLWPIKILLLAGLIFAAFFIPNSFFIYYGWICIFGAAFFVLVQLVLLIEFAYGFNETCVQHIEEEGHLNNKWYITLFVITIGSIAAGLVGTILMLVFFSKSCSLNQFFIVFNLGLSLIVGVLSMSEKVREYRPSSGLFQSGVVFLYTTYLIYSAIMSEPEGYCPSINADPKKSTIIIGAVFTIISVCYSAFRASDSNEILGKSSLDTHNHSNYSSIPSLDQEGNEVNQVQDDECECVTYNYTFFHITFAVGAMYLAMLLTNWSTISGISSANVNVDSGLVSVWVKVISSWVIHVLYLWTLIAPVIFPDRQWD</sequence>
<dbReference type="OMA" id="DKHCNPL"/>
<dbReference type="OrthoDB" id="5963193at2759"/>
<dbReference type="FunCoup" id="A0A151Z6Q4">
    <property type="interactions" value="389"/>
</dbReference>
<comment type="similarity">
    <text evidence="2">Belongs to the TDE1 family.</text>
</comment>
<evidence type="ECO:0000256" key="4">
    <source>
        <dbReference type="ARBA" id="ARBA00022989"/>
    </source>
</evidence>
<evidence type="ECO:0000313" key="8">
    <source>
        <dbReference type="Proteomes" id="UP000076078"/>
    </source>
</evidence>
<dbReference type="InterPro" id="IPR005016">
    <property type="entry name" value="TDE1/TMS"/>
</dbReference>
<keyword evidence="3 6" id="KW-0812">Transmembrane</keyword>
<dbReference type="Proteomes" id="UP000076078">
    <property type="component" value="Unassembled WGS sequence"/>
</dbReference>
<feature type="transmembrane region" description="Helical" evidence="6">
    <location>
        <begin position="390"/>
        <end position="414"/>
    </location>
</feature>
<evidence type="ECO:0000313" key="7">
    <source>
        <dbReference type="EMBL" id="KYQ89646.1"/>
    </source>
</evidence>
<evidence type="ECO:0000256" key="3">
    <source>
        <dbReference type="ARBA" id="ARBA00022692"/>
    </source>
</evidence>
<organism evidence="7 8">
    <name type="scientific">Tieghemostelium lacteum</name>
    <name type="common">Slime mold</name>
    <name type="synonym">Dictyostelium lacteum</name>
    <dbReference type="NCBI Taxonomy" id="361077"/>
    <lineage>
        <taxon>Eukaryota</taxon>
        <taxon>Amoebozoa</taxon>
        <taxon>Evosea</taxon>
        <taxon>Eumycetozoa</taxon>
        <taxon>Dictyostelia</taxon>
        <taxon>Dictyosteliales</taxon>
        <taxon>Raperosteliaceae</taxon>
        <taxon>Tieghemostelium</taxon>
    </lineage>
</organism>
<comment type="subcellular location">
    <subcellularLocation>
        <location evidence="1">Membrane</location>
        <topology evidence="1">Multi-pass membrane protein</topology>
    </subcellularLocation>
</comment>
<keyword evidence="8" id="KW-1185">Reference proteome</keyword>
<feature type="transmembrane region" description="Helical" evidence="6">
    <location>
        <begin position="351"/>
        <end position="370"/>
    </location>
</feature>
<keyword evidence="5 6" id="KW-0472">Membrane</keyword>